<evidence type="ECO:0008006" key="4">
    <source>
        <dbReference type="Google" id="ProtNLM"/>
    </source>
</evidence>
<organism evidence="2 3">
    <name type="scientific">Paraferrimonas haliotis</name>
    <dbReference type="NCBI Taxonomy" id="2013866"/>
    <lineage>
        <taxon>Bacteria</taxon>
        <taxon>Pseudomonadati</taxon>
        <taxon>Pseudomonadota</taxon>
        <taxon>Gammaproteobacteria</taxon>
        <taxon>Alteromonadales</taxon>
        <taxon>Ferrimonadaceae</taxon>
        <taxon>Paraferrimonas</taxon>
    </lineage>
</organism>
<evidence type="ECO:0000256" key="1">
    <source>
        <dbReference type="SAM" id="SignalP"/>
    </source>
</evidence>
<feature type="signal peptide" evidence="1">
    <location>
        <begin position="1"/>
        <end position="23"/>
    </location>
</feature>
<gene>
    <name evidence="2" type="primary">nrfJ</name>
    <name evidence="2" type="ORF">GCM10007894_15730</name>
</gene>
<proteinExistence type="predicted"/>
<dbReference type="EMBL" id="BSPO01000003">
    <property type="protein sequence ID" value="GLS83596.1"/>
    <property type="molecule type" value="Genomic_DNA"/>
</dbReference>
<keyword evidence="1" id="KW-0732">Signal</keyword>
<dbReference type="Proteomes" id="UP001157439">
    <property type="component" value="Unassembled WGS sequence"/>
</dbReference>
<name>A0AA37TS99_9GAMM</name>
<evidence type="ECO:0000313" key="2">
    <source>
        <dbReference type="EMBL" id="GLS83596.1"/>
    </source>
</evidence>
<comment type="caution">
    <text evidence="2">The sequence shown here is derived from an EMBL/GenBank/DDBJ whole genome shotgun (WGS) entry which is preliminary data.</text>
</comment>
<sequence>MIRKILASFLAVFLFTSATSAWAQPGQHTGEVVQTMNSGGYTYVEVKENDKTFWLAAPQTSVEKGETITVSEQMWMTNFTSRSLNKTFDKILFVGEIQKTSK</sequence>
<accession>A0AA37TS99</accession>
<dbReference type="RefSeq" id="WP_095498635.1">
    <property type="nucleotide sequence ID" value="NZ_BSPO01000003.1"/>
</dbReference>
<evidence type="ECO:0000313" key="3">
    <source>
        <dbReference type="Proteomes" id="UP001157439"/>
    </source>
</evidence>
<keyword evidence="3" id="KW-1185">Reference proteome</keyword>
<reference evidence="2 3" key="1">
    <citation type="journal article" date="2014" name="Int. J. Syst. Evol. Microbiol.">
        <title>Complete genome sequence of Corynebacterium casei LMG S-19264T (=DSM 44701T), isolated from a smear-ripened cheese.</title>
        <authorList>
            <consortium name="US DOE Joint Genome Institute (JGI-PGF)"/>
            <person name="Walter F."/>
            <person name="Albersmeier A."/>
            <person name="Kalinowski J."/>
            <person name="Ruckert C."/>
        </authorList>
    </citation>
    <scope>NUCLEOTIDE SEQUENCE [LARGE SCALE GENOMIC DNA]</scope>
    <source>
        <strain evidence="2 3">NBRC 112785</strain>
    </source>
</reference>
<feature type="chain" id="PRO_5041466590" description="NrfJ" evidence="1">
    <location>
        <begin position="24"/>
        <end position="102"/>
    </location>
</feature>
<protein>
    <recommendedName>
        <fullName evidence="4">NrfJ</fullName>
    </recommendedName>
</protein>
<dbReference type="AlphaFoldDB" id="A0AA37TS99"/>